<evidence type="ECO:0000313" key="3">
    <source>
        <dbReference type="Proteomes" id="UP000054761"/>
    </source>
</evidence>
<accession>A0A0W0VMY5</accession>
<proteinExistence type="predicted"/>
<feature type="signal peptide" evidence="1">
    <location>
        <begin position="1"/>
        <end position="22"/>
    </location>
</feature>
<keyword evidence="3" id="KW-1185">Reference proteome</keyword>
<protein>
    <submittedName>
        <fullName evidence="2">Uncharacterized protein</fullName>
    </submittedName>
</protein>
<sequence>MKNYIRLFLLSALLLAAQFSFADKSNIQVRNDFQFQIQKYHTQRQGGQELNVYVRYALKKDLDSSQYPDYRLLRKQVLDYLEPSDELPTNTYWEIIAERIGDDLFAQFPIEGVSVQLLVFPNESGEIYEPGFHGPIFTKGKIDPLNVNPPIISNPSQ</sequence>
<comment type="caution">
    <text evidence="2">The sequence shown here is derived from an EMBL/GenBank/DDBJ whole genome shotgun (WGS) entry which is preliminary data.</text>
</comment>
<dbReference type="AlphaFoldDB" id="A0A0W0VMY5"/>
<dbReference type="STRING" id="454.Lisr_1556"/>
<keyword evidence="1" id="KW-0732">Signal</keyword>
<reference evidence="2 3" key="1">
    <citation type="submission" date="2015-11" db="EMBL/GenBank/DDBJ databases">
        <title>Genomic analysis of 38 Legionella species identifies large and diverse effector repertoires.</title>
        <authorList>
            <person name="Burstein D."/>
            <person name="Amaro F."/>
            <person name="Zusman T."/>
            <person name="Lifshitz Z."/>
            <person name="Cohen O."/>
            <person name="Gilbert J.A."/>
            <person name="Pupko T."/>
            <person name="Shuman H.A."/>
            <person name="Segal G."/>
        </authorList>
    </citation>
    <scope>NUCLEOTIDE SEQUENCE [LARGE SCALE GENOMIC DNA]</scope>
    <source>
        <strain evidence="2 3">Bercovier 4</strain>
    </source>
</reference>
<dbReference type="Proteomes" id="UP000054761">
    <property type="component" value="Unassembled WGS sequence"/>
</dbReference>
<dbReference type="RefSeq" id="WP_058501911.1">
    <property type="nucleotide sequence ID" value="NZ_CAAAJA010000026.1"/>
</dbReference>
<gene>
    <name evidence="2" type="ORF">Lisr_1556</name>
</gene>
<evidence type="ECO:0000256" key="1">
    <source>
        <dbReference type="SAM" id="SignalP"/>
    </source>
</evidence>
<evidence type="ECO:0000313" key="2">
    <source>
        <dbReference type="EMBL" id="KTD21447.1"/>
    </source>
</evidence>
<name>A0A0W0VMY5_9GAMM</name>
<feature type="chain" id="PRO_5006914926" evidence="1">
    <location>
        <begin position="23"/>
        <end position="157"/>
    </location>
</feature>
<dbReference type="OrthoDB" id="5645490at2"/>
<dbReference type="EMBL" id="LNYH01000093">
    <property type="protein sequence ID" value="KTD21447.1"/>
    <property type="molecule type" value="Genomic_DNA"/>
</dbReference>
<dbReference type="PATRIC" id="fig|454.4.peg.1697"/>
<organism evidence="2 3">
    <name type="scientific">Legionella israelensis</name>
    <dbReference type="NCBI Taxonomy" id="454"/>
    <lineage>
        <taxon>Bacteria</taxon>
        <taxon>Pseudomonadati</taxon>
        <taxon>Pseudomonadota</taxon>
        <taxon>Gammaproteobacteria</taxon>
        <taxon>Legionellales</taxon>
        <taxon>Legionellaceae</taxon>
        <taxon>Legionella</taxon>
    </lineage>
</organism>